<name>A0ABN1D7C9_9PSEU</name>
<keyword evidence="6 8" id="KW-1133">Transmembrane helix</keyword>
<feature type="transmembrane region" description="Helical" evidence="8">
    <location>
        <begin position="312"/>
        <end position="328"/>
    </location>
</feature>
<evidence type="ECO:0000256" key="2">
    <source>
        <dbReference type="ARBA" id="ARBA00022475"/>
    </source>
</evidence>
<dbReference type="EMBL" id="BAAAHC010000019">
    <property type="protein sequence ID" value="GAA0536352.1"/>
    <property type="molecule type" value="Genomic_DNA"/>
</dbReference>
<feature type="domain" description="Glycosyltransferase RgtA/B/C/D-like" evidence="9">
    <location>
        <begin position="68"/>
        <end position="232"/>
    </location>
</feature>
<keyword evidence="2" id="KW-1003">Cell membrane</keyword>
<comment type="subcellular location">
    <subcellularLocation>
        <location evidence="1">Cell membrane</location>
        <topology evidence="1">Multi-pass membrane protein</topology>
    </subcellularLocation>
</comment>
<feature type="transmembrane region" description="Helical" evidence="8">
    <location>
        <begin position="289"/>
        <end position="306"/>
    </location>
</feature>
<feature type="transmembrane region" description="Helical" evidence="8">
    <location>
        <begin position="340"/>
        <end position="358"/>
    </location>
</feature>
<protein>
    <submittedName>
        <fullName evidence="10">Glycosyltransferase family 39 protein</fullName>
    </submittedName>
</protein>
<dbReference type="Proteomes" id="UP001500220">
    <property type="component" value="Unassembled WGS sequence"/>
</dbReference>
<evidence type="ECO:0000313" key="10">
    <source>
        <dbReference type="EMBL" id="GAA0536352.1"/>
    </source>
</evidence>
<dbReference type="RefSeq" id="WP_346074031.1">
    <property type="nucleotide sequence ID" value="NZ_BAAAHC010000019.1"/>
</dbReference>
<sequence>MPTAALPEPDTDRLPRPLPPFARAPVLAVAAATAALLLALARRYDYVTDELYFLAAGKHYPAWGYMDQQPLVPLLAAGLDAIAPGSLLVLRLPAALVTALGVVVTALIARELGGARTAQMLAAAAYPLSPWLLVNGHWLTASTMDPLQWGVIIWLVTRWARWHAIGIRRDRLLLGAGLVVAAALQTKFQVVALVAAMLLGIARTGPRALFTRPLFWVAAAIPVGTALPTLWWQAAHGWPAVAMGAVVDAENDRLLFIPTALFYAGPVVGAVFCCWGLVQLVRNPALRPMRFLGWMCVAVLVLFVVAGGRPNYVAGLYGLLFAAAAVGLQHRARRRRWPWPVYLCSALLPVAMLPVYPLDFLARHPGFPSYPRQYETGWPALVEAVSRAYHDLPPQQRSRTAIVAETYYLAGALDVLGRPAGLPRAHSPHRGYWFFGAPPDDADTVLYVGARTPLADHFGQSRVLGRIETHLVNMVQGTKITLYTHPSRPWSALWPRLRTG</sequence>
<dbReference type="Pfam" id="PF13231">
    <property type="entry name" value="PMT_2"/>
    <property type="match status" value="1"/>
</dbReference>
<organism evidence="10 11">
    <name type="scientific">Saccharopolyspora thermophila</name>
    <dbReference type="NCBI Taxonomy" id="89367"/>
    <lineage>
        <taxon>Bacteria</taxon>
        <taxon>Bacillati</taxon>
        <taxon>Actinomycetota</taxon>
        <taxon>Actinomycetes</taxon>
        <taxon>Pseudonocardiales</taxon>
        <taxon>Pseudonocardiaceae</taxon>
        <taxon>Saccharopolyspora</taxon>
    </lineage>
</organism>
<evidence type="ECO:0000256" key="3">
    <source>
        <dbReference type="ARBA" id="ARBA00022676"/>
    </source>
</evidence>
<evidence type="ECO:0000256" key="8">
    <source>
        <dbReference type="SAM" id="Phobius"/>
    </source>
</evidence>
<evidence type="ECO:0000256" key="6">
    <source>
        <dbReference type="ARBA" id="ARBA00022989"/>
    </source>
</evidence>
<evidence type="ECO:0000313" key="11">
    <source>
        <dbReference type="Proteomes" id="UP001500220"/>
    </source>
</evidence>
<dbReference type="InterPro" id="IPR038731">
    <property type="entry name" value="RgtA/B/C-like"/>
</dbReference>
<comment type="caution">
    <text evidence="10">The sequence shown here is derived from an EMBL/GenBank/DDBJ whole genome shotgun (WGS) entry which is preliminary data.</text>
</comment>
<keyword evidence="4" id="KW-0808">Transferase</keyword>
<dbReference type="PANTHER" id="PTHR33908">
    <property type="entry name" value="MANNOSYLTRANSFERASE YKCB-RELATED"/>
    <property type="match status" value="1"/>
</dbReference>
<dbReference type="InterPro" id="IPR050297">
    <property type="entry name" value="LipidA_mod_glycosyltrf_83"/>
</dbReference>
<gene>
    <name evidence="10" type="ORF">GCM10009545_43860</name>
</gene>
<evidence type="ECO:0000256" key="7">
    <source>
        <dbReference type="ARBA" id="ARBA00023136"/>
    </source>
</evidence>
<evidence type="ECO:0000256" key="5">
    <source>
        <dbReference type="ARBA" id="ARBA00022692"/>
    </source>
</evidence>
<feature type="transmembrane region" description="Helical" evidence="8">
    <location>
        <begin position="254"/>
        <end position="277"/>
    </location>
</feature>
<keyword evidence="11" id="KW-1185">Reference proteome</keyword>
<feature type="transmembrane region" description="Helical" evidence="8">
    <location>
        <begin position="88"/>
        <end position="109"/>
    </location>
</feature>
<evidence type="ECO:0000259" key="9">
    <source>
        <dbReference type="Pfam" id="PF13231"/>
    </source>
</evidence>
<reference evidence="10 11" key="1">
    <citation type="journal article" date="2019" name="Int. J. Syst. Evol. Microbiol.">
        <title>The Global Catalogue of Microorganisms (GCM) 10K type strain sequencing project: providing services to taxonomists for standard genome sequencing and annotation.</title>
        <authorList>
            <consortium name="The Broad Institute Genomics Platform"/>
            <consortium name="The Broad Institute Genome Sequencing Center for Infectious Disease"/>
            <person name="Wu L."/>
            <person name="Ma J."/>
        </authorList>
    </citation>
    <scope>NUCLEOTIDE SEQUENCE [LARGE SCALE GENOMIC DNA]</scope>
    <source>
        <strain evidence="10 11">JCM 10664</strain>
    </source>
</reference>
<dbReference type="PANTHER" id="PTHR33908:SF11">
    <property type="entry name" value="MEMBRANE PROTEIN"/>
    <property type="match status" value="1"/>
</dbReference>
<accession>A0ABN1D7C9</accession>
<keyword evidence="3" id="KW-0328">Glycosyltransferase</keyword>
<evidence type="ECO:0000256" key="4">
    <source>
        <dbReference type="ARBA" id="ARBA00022679"/>
    </source>
</evidence>
<evidence type="ECO:0000256" key="1">
    <source>
        <dbReference type="ARBA" id="ARBA00004651"/>
    </source>
</evidence>
<keyword evidence="5 8" id="KW-0812">Transmembrane</keyword>
<feature type="transmembrane region" description="Helical" evidence="8">
    <location>
        <begin position="21"/>
        <end position="41"/>
    </location>
</feature>
<proteinExistence type="predicted"/>
<feature type="transmembrane region" description="Helical" evidence="8">
    <location>
        <begin position="214"/>
        <end position="234"/>
    </location>
</feature>
<keyword evidence="7 8" id="KW-0472">Membrane</keyword>
<feature type="transmembrane region" description="Helical" evidence="8">
    <location>
        <begin position="172"/>
        <end position="202"/>
    </location>
</feature>